<dbReference type="Gene3D" id="3.90.1570.10">
    <property type="entry name" value="tt1808, chain A"/>
    <property type="match status" value="1"/>
</dbReference>
<dbReference type="RefSeq" id="WP_397082378.1">
    <property type="nucleotide sequence ID" value="NZ_JBITGY010000004.1"/>
</dbReference>
<dbReference type="PANTHER" id="PTHR35400:SF3">
    <property type="entry name" value="SLL1072 PROTEIN"/>
    <property type="match status" value="1"/>
</dbReference>
<dbReference type="GO" id="GO:0004519">
    <property type="term" value="F:endonuclease activity"/>
    <property type="evidence" value="ECO:0007669"/>
    <property type="project" value="UniProtKB-KW"/>
</dbReference>
<dbReference type="CDD" id="cd06260">
    <property type="entry name" value="DUF820-like"/>
    <property type="match status" value="1"/>
</dbReference>
<reference evidence="2 3" key="1">
    <citation type="submission" date="2024-10" db="EMBL/GenBank/DDBJ databases">
        <title>The Natural Products Discovery Center: Release of the First 8490 Sequenced Strains for Exploring Actinobacteria Biosynthetic Diversity.</title>
        <authorList>
            <person name="Kalkreuter E."/>
            <person name="Kautsar S.A."/>
            <person name="Yang D."/>
            <person name="Bader C.D."/>
            <person name="Teijaro C.N."/>
            <person name="Fluegel L."/>
            <person name="Davis C.M."/>
            <person name="Simpson J.R."/>
            <person name="Lauterbach L."/>
            <person name="Steele A.D."/>
            <person name="Gui C."/>
            <person name="Meng S."/>
            <person name="Li G."/>
            <person name="Viehrig K."/>
            <person name="Ye F."/>
            <person name="Su P."/>
            <person name="Kiefer A.F."/>
            <person name="Nichols A."/>
            <person name="Cepeda A.J."/>
            <person name="Yan W."/>
            <person name="Fan B."/>
            <person name="Jiang Y."/>
            <person name="Adhikari A."/>
            <person name="Zheng C.-J."/>
            <person name="Schuster L."/>
            <person name="Cowan T.M."/>
            <person name="Smanski M.J."/>
            <person name="Chevrette M.G."/>
            <person name="De Carvalho L.P.S."/>
            <person name="Shen B."/>
        </authorList>
    </citation>
    <scope>NUCLEOTIDE SEQUENCE [LARGE SCALE GENOMIC DNA]</scope>
    <source>
        <strain evidence="2 3">NPDC050545</strain>
    </source>
</reference>
<proteinExistence type="predicted"/>
<evidence type="ECO:0000259" key="1">
    <source>
        <dbReference type="Pfam" id="PF05685"/>
    </source>
</evidence>
<keyword evidence="2" id="KW-0255">Endonuclease</keyword>
<evidence type="ECO:0000313" key="3">
    <source>
        <dbReference type="Proteomes" id="UP001612741"/>
    </source>
</evidence>
<dbReference type="InterPro" id="IPR012296">
    <property type="entry name" value="Nuclease_put_TT1808"/>
</dbReference>
<dbReference type="EMBL" id="JBITGY010000004">
    <property type="protein sequence ID" value="MFI6499162.1"/>
    <property type="molecule type" value="Genomic_DNA"/>
</dbReference>
<dbReference type="PANTHER" id="PTHR35400">
    <property type="entry name" value="SLR1083 PROTEIN"/>
    <property type="match status" value="1"/>
</dbReference>
<protein>
    <submittedName>
        <fullName evidence="2">Uma2 family endonuclease</fullName>
    </submittedName>
</protein>
<keyword evidence="2" id="KW-0378">Hydrolase</keyword>
<dbReference type="SUPFAM" id="SSF52980">
    <property type="entry name" value="Restriction endonuclease-like"/>
    <property type="match status" value="1"/>
</dbReference>
<keyword evidence="2" id="KW-0540">Nuclease</keyword>
<name>A0ABW7YTB7_9ACTN</name>
<feature type="domain" description="Putative restriction endonuclease" evidence="1">
    <location>
        <begin position="16"/>
        <end position="176"/>
    </location>
</feature>
<gene>
    <name evidence="2" type="ORF">ACIBG2_17385</name>
</gene>
<evidence type="ECO:0000313" key="2">
    <source>
        <dbReference type="EMBL" id="MFI6499162.1"/>
    </source>
</evidence>
<sequence length="198" mass="21804">MAKLLARPTAEDDLLAQYRTVCTLFDPQRVELIHGRIVVNDVPTWKHNKIISRLLKQILAKATEEDWEVGTNTILFLGAQKDRYIPDLTVAPPDPKMFGDDAVHADDTILVVEVVSPSSVNDDYLTKPPAYAAGGVPAFLRIDPLKSRADLFSQPSAGGYIKHTDVKFGGEIKLPAPWNLTLDTAVFNDAEPTEDQPA</sequence>
<dbReference type="InterPro" id="IPR008538">
    <property type="entry name" value="Uma2"/>
</dbReference>
<dbReference type="InterPro" id="IPR011335">
    <property type="entry name" value="Restrct_endonuc-II-like"/>
</dbReference>
<comment type="caution">
    <text evidence="2">The sequence shown here is derived from an EMBL/GenBank/DDBJ whole genome shotgun (WGS) entry which is preliminary data.</text>
</comment>
<dbReference type="Pfam" id="PF05685">
    <property type="entry name" value="Uma2"/>
    <property type="match status" value="1"/>
</dbReference>
<dbReference type="Proteomes" id="UP001612741">
    <property type="component" value="Unassembled WGS sequence"/>
</dbReference>
<keyword evidence="3" id="KW-1185">Reference proteome</keyword>
<accession>A0ABW7YTB7</accession>
<organism evidence="2 3">
    <name type="scientific">Nonomuraea typhae</name>
    <dbReference type="NCBI Taxonomy" id="2603600"/>
    <lineage>
        <taxon>Bacteria</taxon>
        <taxon>Bacillati</taxon>
        <taxon>Actinomycetota</taxon>
        <taxon>Actinomycetes</taxon>
        <taxon>Streptosporangiales</taxon>
        <taxon>Streptosporangiaceae</taxon>
        <taxon>Nonomuraea</taxon>
    </lineage>
</organism>